<gene>
    <name evidence="1" type="ORF">PSIN1315_LOCUS13263</name>
</gene>
<evidence type="ECO:0000313" key="1">
    <source>
        <dbReference type="EMBL" id="CAE0151447.1"/>
    </source>
</evidence>
<accession>A0A7S3C1Q7</accession>
<name>A0A7S3C1Q7_9VIRI</name>
<proteinExistence type="predicted"/>
<protein>
    <submittedName>
        <fullName evidence="1">Uncharacterized protein</fullName>
    </submittedName>
</protein>
<organism evidence="1">
    <name type="scientific">Prasinoderma singulare</name>
    <dbReference type="NCBI Taxonomy" id="676789"/>
    <lineage>
        <taxon>Eukaryota</taxon>
        <taxon>Viridiplantae</taxon>
        <taxon>Prasinodermophyta</taxon>
        <taxon>Prasinodermophyceae</taxon>
        <taxon>Prasinodermales</taxon>
        <taxon>Prasinodermaceae</taxon>
        <taxon>Prasinoderma</taxon>
    </lineage>
</organism>
<reference evidence="1" key="1">
    <citation type="submission" date="2021-01" db="EMBL/GenBank/DDBJ databases">
        <authorList>
            <person name="Corre E."/>
            <person name="Pelletier E."/>
            <person name="Niang G."/>
            <person name="Scheremetjew M."/>
            <person name="Finn R."/>
            <person name="Kale V."/>
            <person name="Holt S."/>
            <person name="Cochrane G."/>
            <person name="Meng A."/>
            <person name="Brown T."/>
            <person name="Cohen L."/>
        </authorList>
    </citation>
    <scope>NUCLEOTIDE SEQUENCE</scope>
    <source>
        <strain evidence="1">RCC927</strain>
    </source>
</reference>
<dbReference type="AlphaFoldDB" id="A0A7S3C1Q7"/>
<sequence>MPFATFARRRAQELLGVRALWERHVWELAMNMETLSGAEGISAAHADASAVFFTLCDPRTPAEAVTFFLWARQHLLRTLSRSVSPPRRIGAASANAPQGTGAALLLTRPSLRAEVAEGIVAAAMGSAPRLMRAVMRLVTGGKGKKRKEAGSIGVHTLLRLMLSAFLSVEVVEEATTDAIQAAEMTHTLPFPADRDELVAACHAQEARAIHV</sequence>
<dbReference type="EMBL" id="HBHY01020732">
    <property type="protein sequence ID" value="CAE0151447.1"/>
    <property type="molecule type" value="Transcribed_RNA"/>
</dbReference>